<protein>
    <submittedName>
        <fullName evidence="2">Uncharacterized protein</fullName>
    </submittedName>
</protein>
<organism evidence="2 3">
    <name type="scientific">Pseudomonas syringae pv. maculicola str. ES4326</name>
    <dbReference type="NCBI Taxonomy" id="629265"/>
    <lineage>
        <taxon>Bacteria</taxon>
        <taxon>Pseudomonadati</taxon>
        <taxon>Pseudomonadota</taxon>
        <taxon>Gammaproteobacteria</taxon>
        <taxon>Pseudomonadales</taxon>
        <taxon>Pseudomonadaceae</taxon>
        <taxon>Pseudomonas</taxon>
    </lineage>
</organism>
<sequence length="52" mass="5459">MSLSSEPTSPCDHIWDPINSSGTAHSSMNPLQSTQHSITTPLISGGRPLGKV</sequence>
<evidence type="ECO:0000256" key="1">
    <source>
        <dbReference type="SAM" id="MobiDB-lite"/>
    </source>
</evidence>
<evidence type="ECO:0000313" key="3">
    <source>
        <dbReference type="Proteomes" id="UP000003811"/>
    </source>
</evidence>
<reference evidence="2 3" key="1">
    <citation type="journal article" date="2011" name="PLoS Pathog.">
        <title>Dynamic evolution of pathogenicity revealed by sequencing and comparative genomics of 19 Pseudomonas syringae isolates.</title>
        <authorList>
            <person name="Baltrus D.A."/>
            <person name="Nishimura M.T."/>
            <person name="Romanchuk A."/>
            <person name="Chang J.H."/>
            <person name="Mukhtar M.S."/>
            <person name="Cherkis K."/>
            <person name="Roach J."/>
            <person name="Grant S.R."/>
            <person name="Jones C.D."/>
            <person name="Dangl J.L."/>
        </authorList>
    </citation>
    <scope>NUCLEOTIDE SEQUENCE [LARGE SCALE GENOMIC DNA]</scope>
    <source>
        <strain evidence="2 3">ES4326</strain>
    </source>
</reference>
<accession>A0A8T8C8G6</accession>
<feature type="compositionally biased region" description="Polar residues" evidence="1">
    <location>
        <begin position="18"/>
        <end position="42"/>
    </location>
</feature>
<evidence type="ECO:0000313" key="2">
    <source>
        <dbReference type="EMBL" id="QHE99503.1"/>
    </source>
</evidence>
<name>A0A8T8C8G6_PSEYM</name>
<dbReference type="Proteomes" id="UP000003811">
    <property type="component" value="Chromosome"/>
</dbReference>
<gene>
    <name evidence="2" type="ORF">PMA4326_024785</name>
</gene>
<dbReference type="EMBL" id="CP047260">
    <property type="protein sequence ID" value="QHE99503.1"/>
    <property type="molecule type" value="Genomic_DNA"/>
</dbReference>
<dbReference type="AlphaFoldDB" id="A0A8T8C8G6"/>
<proteinExistence type="predicted"/>
<feature type="region of interest" description="Disordered" evidence="1">
    <location>
        <begin position="1"/>
        <end position="52"/>
    </location>
</feature>